<evidence type="ECO:0000313" key="5">
    <source>
        <dbReference type="EMBL" id="MBC2603103.1"/>
    </source>
</evidence>
<keyword evidence="3" id="KW-0067">ATP-binding</keyword>
<dbReference type="SMART" id="SM00382">
    <property type="entry name" value="AAA"/>
    <property type="match status" value="1"/>
</dbReference>
<protein>
    <submittedName>
        <fullName evidence="5">Type II/IV secretion system protein</fullName>
    </submittedName>
</protein>
<dbReference type="GO" id="GO:0016887">
    <property type="term" value="F:ATP hydrolysis activity"/>
    <property type="evidence" value="ECO:0007669"/>
    <property type="project" value="TreeGrafter"/>
</dbReference>
<dbReference type="Gene3D" id="3.30.450.90">
    <property type="match status" value="1"/>
</dbReference>
<dbReference type="SUPFAM" id="SSF52540">
    <property type="entry name" value="P-loop containing nucleoside triphosphate hydrolases"/>
    <property type="match status" value="1"/>
</dbReference>
<dbReference type="GO" id="GO:0005886">
    <property type="term" value="C:plasma membrane"/>
    <property type="evidence" value="ECO:0007669"/>
    <property type="project" value="TreeGrafter"/>
</dbReference>
<keyword evidence="6" id="KW-1185">Reference proteome</keyword>
<evidence type="ECO:0000259" key="4">
    <source>
        <dbReference type="PROSITE" id="PS00662"/>
    </source>
</evidence>
<dbReference type="EMBL" id="JACHVA010000118">
    <property type="protein sequence ID" value="MBC2603103.1"/>
    <property type="molecule type" value="Genomic_DNA"/>
</dbReference>
<dbReference type="Proteomes" id="UP000525652">
    <property type="component" value="Unassembled WGS sequence"/>
</dbReference>
<comment type="caution">
    <text evidence="5">The sequence shown here is derived from an EMBL/GenBank/DDBJ whole genome shotgun (WGS) entry which is preliminary data.</text>
</comment>
<evidence type="ECO:0000256" key="2">
    <source>
        <dbReference type="ARBA" id="ARBA00022741"/>
    </source>
</evidence>
<dbReference type="InterPro" id="IPR001482">
    <property type="entry name" value="T2SS/T4SS_dom"/>
</dbReference>
<dbReference type="FunFam" id="3.40.50.300:FF:000398">
    <property type="entry name" value="Type IV pilus assembly ATPase PilB"/>
    <property type="match status" value="1"/>
</dbReference>
<evidence type="ECO:0000256" key="3">
    <source>
        <dbReference type="ARBA" id="ARBA00022840"/>
    </source>
</evidence>
<dbReference type="PROSITE" id="PS00662">
    <property type="entry name" value="T2SP_E"/>
    <property type="match status" value="1"/>
</dbReference>
<reference evidence="5 6" key="1">
    <citation type="submission" date="2020-07" db="EMBL/GenBank/DDBJ databases">
        <authorList>
            <person name="Feng X."/>
        </authorList>
    </citation>
    <scope>NUCLEOTIDE SEQUENCE [LARGE SCALE GENOMIC DNA]</scope>
    <source>
        <strain evidence="5 6">JCM14086</strain>
    </source>
</reference>
<dbReference type="InterPro" id="IPR027417">
    <property type="entry name" value="P-loop_NTPase"/>
</dbReference>
<evidence type="ECO:0000256" key="1">
    <source>
        <dbReference type="ARBA" id="ARBA00006611"/>
    </source>
</evidence>
<organism evidence="5 6">
    <name type="scientific">Puniceicoccus vermicola</name>
    <dbReference type="NCBI Taxonomy" id="388746"/>
    <lineage>
        <taxon>Bacteria</taxon>
        <taxon>Pseudomonadati</taxon>
        <taxon>Verrucomicrobiota</taxon>
        <taxon>Opitutia</taxon>
        <taxon>Puniceicoccales</taxon>
        <taxon>Puniceicoccaceae</taxon>
        <taxon>Puniceicoccus</taxon>
    </lineage>
</organism>
<dbReference type="PANTHER" id="PTHR30258:SF3">
    <property type="entry name" value="SLL1921 PROTEIN"/>
    <property type="match status" value="1"/>
</dbReference>
<feature type="domain" description="Bacterial type II secretion system protein E" evidence="4">
    <location>
        <begin position="378"/>
        <end position="392"/>
    </location>
</feature>
<keyword evidence="2" id="KW-0547">Nucleotide-binding</keyword>
<sequence length="571" mass="64106">MSGSEPEVVSEGVVSEEGLLKALGIESDEEWFGCDRLGKIRYLSERLGISENETSRRVAAVANLPFVEDFVVDEDALVAVPSKLLHSLQFLPVKQDEDSEEGFSLETMVVWPLSPLEKRWIRTLSGRWPTVKMSTLDKVSERITERYGVGSASLEGQQSLTSLEDEEEVEDEDAAVIRFVNEVIRQALESRATDIHFEPHREKLAIRYRIDGELTKVAVPENLQSFQAAIISRIKIMAHLNISERRRPQDGRIGFHFGKDEIDIRISTFPTLYGESVSLRLLNQKSQAMSVDDLGLREFEKNIVGEVLRRPNGIILVTGPTGSGKSTSLNAFIRMIHSPSKRIMTVEDPVEYEVPGVNQTQIREDLGLTFARSLRHILRQDPDIIMVGEIRDRDTAEIAIRASLTGHLVLSTLHTNDAPGALTRLIDMEIEPFLIASSVELVIAQRLVRRLCSHCSEKRPVPSERALAMRRMLDLSLEGFDAENLELTYPVGCEWCRGLGYRGRVGVFEMLQVQRAAHDLVLERASSKKIREAAVGDGMKTLQQSAWDLMLSGISSPEEALRHVRTMEEDS</sequence>
<dbReference type="CDD" id="cd01129">
    <property type="entry name" value="PulE-GspE-like"/>
    <property type="match status" value="1"/>
</dbReference>
<comment type="similarity">
    <text evidence="1">Belongs to the GSP E family.</text>
</comment>
<dbReference type="Pfam" id="PF00437">
    <property type="entry name" value="T2SSE"/>
    <property type="match status" value="1"/>
</dbReference>
<evidence type="ECO:0000313" key="6">
    <source>
        <dbReference type="Proteomes" id="UP000525652"/>
    </source>
</evidence>
<name>A0A7X1B219_9BACT</name>
<dbReference type="PANTHER" id="PTHR30258">
    <property type="entry name" value="TYPE II SECRETION SYSTEM PROTEIN GSPE-RELATED"/>
    <property type="match status" value="1"/>
</dbReference>
<dbReference type="GO" id="GO:0005524">
    <property type="term" value="F:ATP binding"/>
    <property type="evidence" value="ECO:0007669"/>
    <property type="project" value="UniProtKB-KW"/>
</dbReference>
<dbReference type="InterPro" id="IPR003593">
    <property type="entry name" value="AAA+_ATPase"/>
</dbReference>
<dbReference type="Gene3D" id="3.40.50.300">
    <property type="entry name" value="P-loop containing nucleotide triphosphate hydrolases"/>
    <property type="match status" value="1"/>
</dbReference>
<dbReference type="RefSeq" id="WP_185693744.1">
    <property type="nucleotide sequence ID" value="NZ_JACHVA010000118.1"/>
</dbReference>
<dbReference type="AlphaFoldDB" id="A0A7X1B219"/>
<proteinExistence type="inferred from homology"/>
<gene>
    <name evidence="5" type="ORF">H5P30_15070</name>
</gene>
<accession>A0A7X1B219</accession>